<gene>
    <name evidence="14" type="ORF">NDI38_00415</name>
</gene>
<protein>
    <recommendedName>
        <fullName evidence="3 9">Nicotinate phosphoribosyltransferase</fullName>
        <ecNumber evidence="3 9">6.3.4.21</ecNumber>
    </recommendedName>
</protein>
<dbReference type="Pfam" id="PF17767">
    <property type="entry name" value="NAPRTase_N"/>
    <property type="match status" value="1"/>
</dbReference>
<feature type="domain" description="Nicotinate/nicotinamide phosphoribosyltransferase" evidence="11">
    <location>
        <begin position="205"/>
        <end position="324"/>
    </location>
</feature>
<name>A0ABV0KEV1_9CYAN</name>
<evidence type="ECO:0000259" key="13">
    <source>
        <dbReference type="Pfam" id="PF17956"/>
    </source>
</evidence>
<keyword evidence="15" id="KW-1185">Reference proteome</keyword>
<sequence length="500" mass="54119">MTTKQATDGDGRFEPSRSPLKQATSIAPQITASVAASLPSLLTDESLTVLPQDSSLLTDLYQLTMSACYVGEGLDQRRASFELFARRLPPGFGYLVAMGLAQALDYLERFAFNDAQIEALQASGIFTHAPDRFWSLLADSRFSGDVWAVPEGTIVFANEPLLRVEAPLWQAQLVETYLLNTLNYQSLIATRAARLRDVAGPHATLYEFGTRRAFSPQASLWAARAALAAGLDATSNVLAALKLGRKPVGTMAHSLVMALAATEGTEAEAFTAFHRYFPGAPLLLDTFDTITAAKHLAAKLQQHEIELVGIRIDSGDLAALSQQVRQLLPSVPIFASGDLDEYKITQLQAAGACVDGYGLGTQLVTGTPVNGVYKLVEIDGIPVMKEATGKVSYPGRKQIFRSYEQGQAVGDRLGLMVEQRSAEPSPDTFTGEQPLMQLVMKQGQRLHSAETLETIAQRTTHSVASLPATVRQIDEPVSLPVEPSTALLDLIAQTQRQRHP</sequence>
<evidence type="ECO:0000256" key="2">
    <source>
        <dbReference type="ARBA" id="ARBA00010897"/>
    </source>
</evidence>
<dbReference type="InterPro" id="IPR007229">
    <property type="entry name" value="Nic_PRibTrfase-Fam"/>
</dbReference>
<dbReference type="InterPro" id="IPR040727">
    <property type="entry name" value="NAPRTase_N"/>
</dbReference>
<keyword evidence="5 9" id="KW-0436">Ligase</keyword>
<evidence type="ECO:0000256" key="4">
    <source>
        <dbReference type="ARBA" id="ARBA00022553"/>
    </source>
</evidence>
<evidence type="ECO:0000256" key="5">
    <source>
        <dbReference type="ARBA" id="ARBA00022598"/>
    </source>
</evidence>
<dbReference type="PANTHER" id="PTHR11098:SF1">
    <property type="entry name" value="NICOTINATE PHOSPHORIBOSYLTRANSFERASE"/>
    <property type="match status" value="1"/>
</dbReference>
<dbReference type="InterPro" id="IPR006405">
    <property type="entry name" value="Nic_PRibTrfase_pncB"/>
</dbReference>
<evidence type="ECO:0000256" key="3">
    <source>
        <dbReference type="ARBA" id="ARBA00013236"/>
    </source>
</evidence>
<dbReference type="Pfam" id="PF04095">
    <property type="entry name" value="NAPRTase"/>
    <property type="match status" value="1"/>
</dbReference>
<dbReference type="NCBIfam" id="TIGR01513">
    <property type="entry name" value="NAPRTase_put"/>
    <property type="match status" value="1"/>
</dbReference>
<evidence type="ECO:0000256" key="8">
    <source>
        <dbReference type="ARBA" id="ARBA00048668"/>
    </source>
</evidence>
<dbReference type="EMBL" id="JAMPLM010000001">
    <property type="protein sequence ID" value="MEP1056879.1"/>
    <property type="molecule type" value="Genomic_DNA"/>
</dbReference>
<comment type="similarity">
    <text evidence="2 9">Belongs to the NAPRTase family.</text>
</comment>
<evidence type="ECO:0000256" key="6">
    <source>
        <dbReference type="ARBA" id="ARBA00022642"/>
    </source>
</evidence>
<dbReference type="InterPro" id="IPR041619">
    <property type="entry name" value="NAPRTase_C"/>
</dbReference>
<feature type="domain" description="Nicotinate phosphoribosyltransferase C-terminal" evidence="13">
    <location>
        <begin position="430"/>
        <end position="490"/>
    </location>
</feature>
<comment type="pathway">
    <text evidence="1 9">Cofactor biosynthesis; NAD(+) biosynthesis; nicotinate D-ribonucleotide from nicotinate: step 1/1.</text>
</comment>
<organism evidence="14 15">
    <name type="scientific">Stenomitos frigidus AS-A4</name>
    <dbReference type="NCBI Taxonomy" id="2933935"/>
    <lineage>
        <taxon>Bacteria</taxon>
        <taxon>Bacillati</taxon>
        <taxon>Cyanobacteriota</taxon>
        <taxon>Cyanophyceae</taxon>
        <taxon>Leptolyngbyales</taxon>
        <taxon>Leptolyngbyaceae</taxon>
        <taxon>Stenomitos</taxon>
    </lineage>
</organism>
<dbReference type="GO" id="GO:0004516">
    <property type="term" value="F:nicotinate phosphoribosyltransferase activity"/>
    <property type="evidence" value="ECO:0007669"/>
    <property type="project" value="UniProtKB-EC"/>
</dbReference>
<dbReference type="SUPFAM" id="SSF51690">
    <property type="entry name" value="Nicotinate/Quinolinate PRTase C-terminal domain-like"/>
    <property type="match status" value="1"/>
</dbReference>
<accession>A0ABV0KEV1</accession>
<dbReference type="InterPro" id="IPR013785">
    <property type="entry name" value="Aldolase_TIM"/>
</dbReference>
<evidence type="ECO:0000259" key="11">
    <source>
        <dbReference type="Pfam" id="PF04095"/>
    </source>
</evidence>
<proteinExistence type="inferred from homology"/>
<evidence type="ECO:0000256" key="1">
    <source>
        <dbReference type="ARBA" id="ARBA00004952"/>
    </source>
</evidence>
<dbReference type="PIRSF" id="PIRSF000484">
    <property type="entry name" value="NAPRT"/>
    <property type="match status" value="1"/>
</dbReference>
<dbReference type="SUPFAM" id="SSF54675">
    <property type="entry name" value="Nicotinate/Quinolinate PRTase N-terminal domain-like"/>
    <property type="match status" value="1"/>
</dbReference>
<comment type="PTM">
    <text evidence="9">Transiently phosphorylated on a His residue during the reaction cycle. Phosphorylation strongly increases the affinity for substrates and increases the rate of nicotinate D-ribonucleotide production. Dephosphorylation regenerates the low-affinity form of the enzyme, leading to product release.</text>
</comment>
<keyword evidence="7 9" id="KW-0808">Transferase</keyword>
<dbReference type="EC" id="6.3.4.21" evidence="3 9"/>
<dbReference type="GO" id="GO:0016757">
    <property type="term" value="F:glycosyltransferase activity"/>
    <property type="evidence" value="ECO:0007669"/>
    <property type="project" value="UniProtKB-KW"/>
</dbReference>
<keyword evidence="14" id="KW-0328">Glycosyltransferase</keyword>
<evidence type="ECO:0000256" key="9">
    <source>
        <dbReference type="RuleBase" id="RU365100"/>
    </source>
</evidence>
<dbReference type="NCBIfam" id="NF006696">
    <property type="entry name" value="PRK09243.1-3"/>
    <property type="match status" value="1"/>
</dbReference>
<dbReference type="InterPro" id="IPR036068">
    <property type="entry name" value="Nicotinate_pribotase-like_C"/>
</dbReference>
<dbReference type="InterPro" id="IPR041525">
    <property type="entry name" value="N/Namide_PRibTrfase"/>
</dbReference>
<dbReference type="NCBIfam" id="NF009131">
    <property type="entry name" value="PRK12484.1"/>
    <property type="match status" value="1"/>
</dbReference>
<evidence type="ECO:0000313" key="15">
    <source>
        <dbReference type="Proteomes" id="UP001476950"/>
    </source>
</evidence>
<dbReference type="Gene3D" id="3.20.140.10">
    <property type="entry name" value="nicotinate phosphoribosyltransferase"/>
    <property type="match status" value="2"/>
</dbReference>
<evidence type="ECO:0000313" key="14">
    <source>
        <dbReference type="EMBL" id="MEP1056879.1"/>
    </source>
</evidence>
<feature type="region of interest" description="Disordered" evidence="10">
    <location>
        <begin position="1"/>
        <end position="24"/>
    </location>
</feature>
<dbReference type="CDD" id="cd01570">
    <property type="entry name" value="NAPRTase_A"/>
    <property type="match status" value="1"/>
</dbReference>
<keyword evidence="6 9" id="KW-0662">Pyridine nucleotide biosynthesis</keyword>
<dbReference type="Pfam" id="PF17956">
    <property type="entry name" value="NAPRTase_C"/>
    <property type="match status" value="1"/>
</dbReference>
<dbReference type="RefSeq" id="WP_190453264.1">
    <property type="nucleotide sequence ID" value="NZ_JAMPLM010000001.1"/>
</dbReference>
<keyword evidence="4" id="KW-0597">Phosphoprotein</keyword>
<dbReference type="PANTHER" id="PTHR11098">
    <property type="entry name" value="NICOTINATE PHOSPHORIBOSYLTRANSFERASE"/>
    <property type="match status" value="1"/>
</dbReference>
<comment type="catalytic activity">
    <reaction evidence="8 9">
        <text>5-phospho-alpha-D-ribose 1-diphosphate + nicotinate + ATP + H2O = nicotinate beta-D-ribonucleotide + ADP + phosphate + diphosphate</text>
        <dbReference type="Rhea" id="RHEA:36163"/>
        <dbReference type="ChEBI" id="CHEBI:15377"/>
        <dbReference type="ChEBI" id="CHEBI:30616"/>
        <dbReference type="ChEBI" id="CHEBI:32544"/>
        <dbReference type="ChEBI" id="CHEBI:33019"/>
        <dbReference type="ChEBI" id="CHEBI:43474"/>
        <dbReference type="ChEBI" id="CHEBI:57502"/>
        <dbReference type="ChEBI" id="CHEBI:58017"/>
        <dbReference type="ChEBI" id="CHEBI:456216"/>
        <dbReference type="EC" id="6.3.4.21"/>
    </reaction>
</comment>
<reference evidence="14 15" key="1">
    <citation type="submission" date="2022-04" db="EMBL/GenBank/DDBJ databases">
        <title>Positive selection, recombination, and allopatry shape intraspecific diversity of widespread and dominant cyanobacteria.</title>
        <authorList>
            <person name="Wei J."/>
            <person name="Shu W."/>
            <person name="Hu C."/>
        </authorList>
    </citation>
    <scope>NUCLEOTIDE SEQUENCE [LARGE SCALE GENOMIC DNA]</scope>
    <source>
        <strain evidence="14 15">AS-A4</strain>
    </source>
</reference>
<evidence type="ECO:0000256" key="7">
    <source>
        <dbReference type="ARBA" id="ARBA00022679"/>
    </source>
</evidence>
<dbReference type="Gene3D" id="3.20.20.70">
    <property type="entry name" value="Aldolase class I"/>
    <property type="match status" value="1"/>
</dbReference>
<evidence type="ECO:0000259" key="12">
    <source>
        <dbReference type="Pfam" id="PF17767"/>
    </source>
</evidence>
<dbReference type="Proteomes" id="UP001476950">
    <property type="component" value="Unassembled WGS sequence"/>
</dbReference>
<feature type="domain" description="Nicotinate phosphoribosyltransferase N-terminal" evidence="12">
    <location>
        <begin position="56"/>
        <end position="183"/>
    </location>
</feature>
<comment type="caution">
    <text evidence="14">The sequence shown here is derived from an EMBL/GenBank/DDBJ whole genome shotgun (WGS) entry which is preliminary data.</text>
</comment>
<comment type="function">
    <text evidence="9">Catalyzes the first step in the biosynthesis of NAD from nicotinic acid, the ATP-dependent synthesis of beta-nicotinate D-ribonucleotide from nicotinate and 5-phospho-D-ribose 1-phosphate.</text>
</comment>
<evidence type="ECO:0000256" key="10">
    <source>
        <dbReference type="SAM" id="MobiDB-lite"/>
    </source>
</evidence>